<dbReference type="PROSITE" id="PS50158">
    <property type="entry name" value="ZF_CCHC"/>
    <property type="match status" value="1"/>
</dbReference>
<evidence type="ECO:0000313" key="4">
    <source>
        <dbReference type="EMBL" id="EAR89533.2"/>
    </source>
</evidence>
<dbReference type="GO" id="GO:0035725">
    <property type="term" value="P:sodium ion transmembrane transport"/>
    <property type="evidence" value="ECO:0007669"/>
    <property type="project" value="TreeGrafter"/>
</dbReference>
<evidence type="ECO:0000259" key="3">
    <source>
        <dbReference type="PROSITE" id="PS50158"/>
    </source>
</evidence>
<dbReference type="OrthoDB" id="421226at2759"/>
<dbReference type="HOGENOM" id="CLU_262511_0_0_1"/>
<dbReference type="InterPro" id="IPR014710">
    <property type="entry name" value="RmlC-like_jellyroll"/>
</dbReference>
<dbReference type="PANTHER" id="PTHR45689">
    <property type="entry name" value="I[[H]] CHANNEL, ISOFORM E"/>
    <property type="match status" value="1"/>
</dbReference>
<dbReference type="Gene3D" id="2.60.120.10">
    <property type="entry name" value="Jelly Rolls"/>
    <property type="match status" value="1"/>
</dbReference>
<keyword evidence="1" id="KW-0479">Metal-binding</keyword>
<protein>
    <submittedName>
        <fullName evidence="4">Cyclic nucleotide-binding domain protein</fullName>
    </submittedName>
</protein>
<dbReference type="InterPro" id="IPR051413">
    <property type="entry name" value="K/Na_HCN_channel"/>
</dbReference>
<feature type="region of interest" description="Disordered" evidence="2">
    <location>
        <begin position="339"/>
        <end position="369"/>
    </location>
</feature>
<dbReference type="InterPro" id="IPR000595">
    <property type="entry name" value="cNMP-bd_dom"/>
</dbReference>
<dbReference type="AlphaFoldDB" id="Q22W84"/>
<dbReference type="InParanoid" id="Q22W84"/>
<dbReference type="GO" id="GO:0098855">
    <property type="term" value="C:HCN channel complex"/>
    <property type="evidence" value="ECO:0007669"/>
    <property type="project" value="TreeGrafter"/>
</dbReference>
<dbReference type="KEGG" id="tet:TTHERM_00158500"/>
<gene>
    <name evidence="4" type="ORF">TTHERM_00158500</name>
</gene>
<dbReference type="SMART" id="SM00100">
    <property type="entry name" value="cNMP"/>
    <property type="match status" value="1"/>
</dbReference>
<dbReference type="CDD" id="cd00038">
    <property type="entry name" value="CAP_ED"/>
    <property type="match status" value="1"/>
</dbReference>
<evidence type="ECO:0000313" key="5">
    <source>
        <dbReference type="Proteomes" id="UP000009168"/>
    </source>
</evidence>
<name>Q22W84_TETTS</name>
<dbReference type="eggNOG" id="KOG0498">
    <property type="taxonomic scope" value="Eukaryota"/>
</dbReference>
<dbReference type="PANTHER" id="PTHR45689:SF5">
    <property type="entry name" value="I[[H]] CHANNEL, ISOFORM E"/>
    <property type="match status" value="1"/>
</dbReference>
<proteinExistence type="predicted"/>
<dbReference type="EMBL" id="GG662820">
    <property type="protein sequence ID" value="EAR89533.2"/>
    <property type="molecule type" value="Genomic_DNA"/>
</dbReference>
<dbReference type="Proteomes" id="UP000009168">
    <property type="component" value="Unassembled WGS sequence"/>
</dbReference>
<feature type="compositionally biased region" description="Low complexity" evidence="2">
    <location>
        <begin position="827"/>
        <end position="838"/>
    </location>
</feature>
<dbReference type="InterPro" id="IPR001878">
    <property type="entry name" value="Znf_CCHC"/>
</dbReference>
<dbReference type="GO" id="GO:0003254">
    <property type="term" value="P:regulation of membrane depolarization"/>
    <property type="evidence" value="ECO:0007669"/>
    <property type="project" value="TreeGrafter"/>
</dbReference>
<sequence length="975" mass="114901">MQLKQVSTQTQYSIFSYLNYRSTQFAPRNIFQEQTILNLLTPPLRQQLLFESHTSFIQNSHFLSEIFSPSFIYKLPSIIQELRVDPGEIIYRDNYVNLNDNNLYIVQQGEVDIQYQCDCHISQGSSKYCNYQKKNNESSECFLVTKTLKKNDMLGFSLFFYPYSGRILRAKATTFTELLFINYKSFIDLLQQFPNDYEKFCYIRDEITINKNYSIIGQTCYFCGDDSHLIRNCNQIHYELNFEQKKNMFYQSSFQLQRVSYQRLRKIKNKRIKLNEEEMIKYQKFKMKKLIALNQYSYHFKLNTQSSMSDLEDPLLESEIKQLDQSKKKINYKSKTLDQQTSIKVGGSQPSSQQHLQHKQESQYKKQISSASSQSINFQQFTSSNQQATQDQYQSDSFIDDPSQSDKQDAYLLHQNKQNQESKKELQQQNSSIADSMILELKPSSYNNLFERTKGEMDNNKNQKKIQKIKLYPHNQRSSSQIPSQIQQCQSPQLQQNHLTINQTSNFEKRKNSYLQYDSRHSLDSNLMKLLYPTNKFNENGTQIYDNIFTQTVLQNMPAIQQVGNTNTMHNFNNAITNQTCQSNQQHNQLMEDQSELGEQTGRKMPSIALKIGHNTEQISQELQYQYDDCSICDFQYYYPYWNHEFVIELINSNYLANTQNNLNRDDNIHNKKYSSQGKRNSNIKQPQLVCSFYQLHSKNKKNTKIVQCNLKSGFEQNLAINGQSMLANYNDISNLPLQSNYFNMSFDIGKQSSNSQTINWENPQQQMVIQNIQYPQPQQIQYSFHYKNSHLKNQHIEQHSFNPIQKIPTDFKPKMKEFHEDLVGKNNNNQDNNQDQQSEFLSNNNIPYNNQKSRELKFVESQYSFSKPLGLSKDRRKSDANAITSHFNIKNKTLDNGTYDDNQQVDQETNTFDNQKSDTDYQYIQSLKDQQNLVYSHYNSTKNENIYDSDQSNRFNTPNNFTFQVRRQKSNSNS</sequence>
<dbReference type="SUPFAM" id="SSF51206">
    <property type="entry name" value="cAMP-binding domain-like"/>
    <property type="match status" value="1"/>
</dbReference>
<feature type="compositionally biased region" description="Polar residues" evidence="2">
    <location>
        <begin position="339"/>
        <end position="355"/>
    </location>
</feature>
<keyword evidence="5" id="KW-1185">Reference proteome</keyword>
<reference evidence="5" key="1">
    <citation type="journal article" date="2006" name="PLoS Biol.">
        <title>Macronuclear genome sequence of the ciliate Tetrahymena thermophila, a model eukaryote.</title>
        <authorList>
            <person name="Eisen J.A."/>
            <person name="Coyne R.S."/>
            <person name="Wu M."/>
            <person name="Wu D."/>
            <person name="Thiagarajan M."/>
            <person name="Wortman J.R."/>
            <person name="Badger J.H."/>
            <person name="Ren Q."/>
            <person name="Amedeo P."/>
            <person name="Jones K.M."/>
            <person name="Tallon L.J."/>
            <person name="Delcher A.L."/>
            <person name="Salzberg S.L."/>
            <person name="Silva J.C."/>
            <person name="Haas B.J."/>
            <person name="Majoros W.H."/>
            <person name="Farzad M."/>
            <person name="Carlton J.M."/>
            <person name="Smith R.K. Jr."/>
            <person name="Garg J."/>
            <person name="Pearlman R.E."/>
            <person name="Karrer K.M."/>
            <person name="Sun L."/>
            <person name="Manning G."/>
            <person name="Elde N.C."/>
            <person name="Turkewitz A.P."/>
            <person name="Asai D.J."/>
            <person name="Wilkes D.E."/>
            <person name="Wang Y."/>
            <person name="Cai H."/>
            <person name="Collins K."/>
            <person name="Stewart B.A."/>
            <person name="Lee S.R."/>
            <person name="Wilamowska K."/>
            <person name="Weinberg Z."/>
            <person name="Ruzzo W.L."/>
            <person name="Wloga D."/>
            <person name="Gaertig J."/>
            <person name="Frankel J."/>
            <person name="Tsao C.-C."/>
            <person name="Gorovsky M.A."/>
            <person name="Keeling P.J."/>
            <person name="Waller R.F."/>
            <person name="Patron N.J."/>
            <person name="Cherry J.M."/>
            <person name="Stover N.A."/>
            <person name="Krieger C.J."/>
            <person name="del Toro C."/>
            <person name="Ryder H.F."/>
            <person name="Williamson S.C."/>
            <person name="Barbeau R.A."/>
            <person name="Hamilton E.P."/>
            <person name="Orias E."/>
        </authorList>
    </citation>
    <scope>NUCLEOTIDE SEQUENCE [LARGE SCALE GENOMIC DNA]</scope>
    <source>
        <strain evidence="5">SB210</strain>
    </source>
</reference>
<feature type="domain" description="CCHC-type" evidence="3">
    <location>
        <begin position="220"/>
        <end position="235"/>
    </location>
</feature>
<keyword evidence="1" id="KW-0863">Zinc-finger</keyword>
<evidence type="ECO:0000256" key="2">
    <source>
        <dbReference type="SAM" id="MobiDB-lite"/>
    </source>
</evidence>
<accession>Q22W84</accession>
<dbReference type="GO" id="GO:0003676">
    <property type="term" value="F:nucleic acid binding"/>
    <property type="evidence" value="ECO:0007669"/>
    <property type="project" value="InterPro"/>
</dbReference>
<dbReference type="GO" id="GO:0005249">
    <property type="term" value="F:voltage-gated potassium channel activity"/>
    <property type="evidence" value="ECO:0007669"/>
    <property type="project" value="TreeGrafter"/>
</dbReference>
<feature type="region of interest" description="Disordered" evidence="2">
    <location>
        <begin position="381"/>
        <end position="405"/>
    </location>
</feature>
<dbReference type="GO" id="GO:0008270">
    <property type="term" value="F:zinc ion binding"/>
    <property type="evidence" value="ECO:0007669"/>
    <property type="project" value="UniProtKB-KW"/>
</dbReference>
<feature type="region of interest" description="Disordered" evidence="2">
    <location>
        <begin position="824"/>
        <end position="849"/>
    </location>
</feature>
<dbReference type="GeneID" id="7835185"/>
<dbReference type="RefSeq" id="XP_001009778.2">
    <property type="nucleotide sequence ID" value="XM_001009778.2"/>
</dbReference>
<feature type="compositionally biased region" description="Polar residues" evidence="2">
    <location>
        <begin position="382"/>
        <end position="397"/>
    </location>
</feature>
<feature type="compositionally biased region" description="Polar residues" evidence="2">
    <location>
        <begin position="839"/>
        <end position="849"/>
    </location>
</feature>
<organism evidence="4 5">
    <name type="scientific">Tetrahymena thermophila (strain SB210)</name>
    <dbReference type="NCBI Taxonomy" id="312017"/>
    <lineage>
        <taxon>Eukaryota</taxon>
        <taxon>Sar</taxon>
        <taxon>Alveolata</taxon>
        <taxon>Ciliophora</taxon>
        <taxon>Intramacronucleata</taxon>
        <taxon>Oligohymenophorea</taxon>
        <taxon>Hymenostomatida</taxon>
        <taxon>Tetrahymenina</taxon>
        <taxon>Tetrahymenidae</taxon>
        <taxon>Tetrahymena</taxon>
    </lineage>
</organism>
<keyword evidence="1" id="KW-0862">Zinc</keyword>
<evidence type="ECO:0000256" key="1">
    <source>
        <dbReference type="PROSITE-ProRule" id="PRU00047"/>
    </source>
</evidence>
<dbReference type="InterPro" id="IPR018490">
    <property type="entry name" value="cNMP-bd_dom_sf"/>
</dbReference>